<dbReference type="EMBL" id="CP060122">
    <property type="protein sequence ID" value="QNG45204.1"/>
    <property type="molecule type" value="Genomic_DNA"/>
</dbReference>
<accession>A0A6M4GCS2</accession>
<evidence type="ECO:0000313" key="7">
    <source>
        <dbReference type="Proteomes" id="UP000515377"/>
    </source>
</evidence>
<keyword evidence="2" id="KW-0238">DNA-binding</keyword>
<dbReference type="EMBL" id="CP053021">
    <property type="protein sequence ID" value="QJR04073.1"/>
    <property type="molecule type" value="Genomic_DNA"/>
</dbReference>
<proteinExistence type="predicted"/>
<dbReference type="Proteomes" id="UP000515377">
    <property type="component" value="Chromosome"/>
</dbReference>
<dbReference type="RefSeq" id="WP_153039521.1">
    <property type="nucleotide sequence ID" value="NZ_CAUUIR010000076.1"/>
</dbReference>
<name>A0A6M4GCS2_SPHYA</name>
<evidence type="ECO:0000313" key="6">
    <source>
        <dbReference type="Proteomes" id="UP000502611"/>
    </source>
</evidence>
<reference evidence="4 6" key="1">
    <citation type="submission" date="2020-04" db="EMBL/GenBank/DDBJ databases">
        <title>The Whole Genome Analysis of High salt-tolerant Sphingobium yanoikuyae YC-XJ2 with Aryl organophosphorus flame retardants (aryl-OPFRs)-degrading capacity and characteristics of Related phosphotriesterase.</title>
        <authorList>
            <person name="Li X."/>
        </authorList>
    </citation>
    <scope>NUCLEOTIDE SEQUENCE [LARGE SCALE GENOMIC DNA]</scope>
    <source>
        <strain evidence="4 6">YC-XJ2</strain>
    </source>
</reference>
<dbReference type="InterPro" id="IPR008920">
    <property type="entry name" value="TF_FadR/GntR_C"/>
</dbReference>
<protein>
    <submittedName>
        <fullName evidence="4">Uncharacterized protein</fullName>
    </submittedName>
</protein>
<evidence type="ECO:0000313" key="4">
    <source>
        <dbReference type="EMBL" id="QJR04073.1"/>
    </source>
</evidence>
<dbReference type="SUPFAM" id="SSF48008">
    <property type="entry name" value="GntR ligand-binding domain-like"/>
    <property type="match status" value="1"/>
</dbReference>
<evidence type="ECO:0000256" key="1">
    <source>
        <dbReference type="ARBA" id="ARBA00023015"/>
    </source>
</evidence>
<gene>
    <name evidence="5" type="ORF">H3V42_25880</name>
    <name evidence="4" type="ORF">HH800_18850</name>
</gene>
<dbReference type="OrthoDB" id="9028214at2"/>
<reference evidence="5 7" key="2">
    <citation type="submission" date="2020-07" db="EMBL/GenBank/DDBJ databases">
        <title>Whole genome sequence of Sphingobium yanoikuyae A3.</title>
        <authorList>
            <person name="Han S.-S."/>
        </authorList>
    </citation>
    <scope>NUCLEOTIDE SEQUENCE [LARGE SCALE GENOMIC DNA]</scope>
    <source>
        <strain evidence="5 7">A3</strain>
    </source>
</reference>
<evidence type="ECO:0000313" key="5">
    <source>
        <dbReference type="EMBL" id="QNG45204.1"/>
    </source>
</evidence>
<dbReference type="GO" id="GO:0003677">
    <property type="term" value="F:DNA binding"/>
    <property type="evidence" value="ECO:0007669"/>
    <property type="project" value="UniProtKB-KW"/>
</dbReference>
<keyword evidence="3" id="KW-0804">Transcription</keyword>
<sequence length="68" mass="7554">MIGKIEPWRFKIEPKSMSSAAIQPLGDPVPDHARVVDAIARRDPRKARTSMEILIALALEDMKTVLDG</sequence>
<dbReference type="Proteomes" id="UP000502611">
    <property type="component" value="Chromosome"/>
</dbReference>
<evidence type="ECO:0000256" key="3">
    <source>
        <dbReference type="ARBA" id="ARBA00023163"/>
    </source>
</evidence>
<keyword evidence="1" id="KW-0805">Transcription regulation</keyword>
<dbReference type="AlphaFoldDB" id="A0A6M4GCS2"/>
<evidence type="ECO:0000256" key="2">
    <source>
        <dbReference type="ARBA" id="ARBA00023125"/>
    </source>
</evidence>
<organism evidence="4 6">
    <name type="scientific">Sphingobium yanoikuyae</name>
    <name type="common">Sphingomonas yanoikuyae</name>
    <dbReference type="NCBI Taxonomy" id="13690"/>
    <lineage>
        <taxon>Bacteria</taxon>
        <taxon>Pseudomonadati</taxon>
        <taxon>Pseudomonadota</taxon>
        <taxon>Alphaproteobacteria</taxon>
        <taxon>Sphingomonadales</taxon>
        <taxon>Sphingomonadaceae</taxon>
        <taxon>Sphingobium</taxon>
    </lineage>
</organism>